<organism evidence="1 2">
    <name type="scientific">Dendryphion nanum</name>
    <dbReference type="NCBI Taxonomy" id="256645"/>
    <lineage>
        <taxon>Eukaryota</taxon>
        <taxon>Fungi</taxon>
        <taxon>Dikarya</taxon>
        <taxon>Ascomycota</taxon>
        <taxon>Pezizomycotina</taxon>
        <taxon>Dothideomycetes</taxon>
        <taxon>Pleosporomycetidae</taxon>
        <taxon>Pleosporales</taxon>
        <taxon>Torulaceae</taxon>
        <taxon>Dendryphion</taxon>
    </lineage>
</organism>
<name>A0A9P9DE86_9PLEO</name>
<dbReference type="Proteomes" id="UP000700596">
    <property type="component" value="Unassembled WGS sequence"/>
</dbReference>
<dbReference type="EMBL" id="JAGMWT010000013">
    <property type="protein sequence ID" value="KAH7117564.1"/>
    <property type="molecule type" value="Genomic_DNA"/>
</dbReference>
<keyword evidence="2" id="KW-1185">Reference proteome</keyword>
<accession>A0A9P9DE86</accession>
<gene>
    <name evidence="1" type="ORF">B0J11DRAFT_509276</name>
</gene>
<dbReference type="AlphaFoldDB" id="A0A9P9DE86"/>
<reference evidence="1" key="1">
    <citation type="journal article" date="2021" name="Nat. Commun.">
        <title>Genetic determinants of endophytism in the Arabidopsis root mycobiome.</title>
        <authorList>
            <person name="Mesny F."/>
            <person name="Miyauchi S."/>
            <person name="Thiergart T."/>
            <person name="Pickel B."/>
            <person name="Atanasova L."/>
            <person name="Karlsson M."/>
            <person name="Huettel B."/>
            <person name="Barry K.W."/>
            <person name="Haridas S."/>
            <person name="Chen C."/>
            <person name="Bauer D."/>
            <person name="Andreopoulos W."/>
            <person name="Pangilinan J."/>
            <person name="LaButti K."/>
            <person name="Riley R."/>
            <person name="Lipzen A."/>
            <person name="Clum A."/>
            <person name="Drula E."/>
            <person name="Henrissat B."/>
            <person name="Kohler A."/>
            <person name="Grigoriev I.V."/>
            <person name="Martin F.M."/>
            <person name="Hacquard S."/>
        </authorList>
    </citation>
    <scope>NUCLEOTIDE SEQUENCE</scope>
    <source>
        <strain evidence="1">MPI-CAGE-CH-0243</strain>
    </source>
</reference>
<evidence type="ECO:0000313" key="2">
    <source>
        <dbReference type="Proteomes" id="UP000700596"/>
    </source>
</evidence>
<protein>
    <submittedName>
        <fullName evidence="1">Uncharacterized protein</fullName>
    </submittedName>
</protein>
<sequence length="219" mass="25036">MHHATVRISGGFRAAGAADSNRFNPSWMDMNALQALGNMIDTRHPYLRVSIVLVMARTESAMSLARAPEKTPKPSTKWFGERDPIRIQPHRWVHNDMSSIAWRSRRRRTVLNEASRCSSVALSSVLCLCPRRQALASVDTTLIRLHAFQQLKQSRRGNYRSRIALLCRKRFHGHKVLVLSRYTLVCKSRDGTIISANVWVFPLRHCSHGMDRMGRDFST</sequence>
<comment type="caution">
    <text evidence="1">The sequence shown here is derived from an EMBL/GenBank/DDBJ whole genome shotgun (WGS) entry which is preliminary data.</text>
</comment>
<proteinExistence type="predicted"/>
<evidence type="ECO:0000313" key="1">
    <source>
        <dbReference type="EMBL" id="KAH7117564.1"/>
    </source>
</evidence>